<evidence type="ECO:0000256" key="1">
    <source>
        <dbReference type="SAM" id="MobiDB-lite"/>
    </source>
</evidence>
<sequence>MKASPPGQEKARPPGAKPNSTETGIASFNLGAAWDGGKTRYGERQFMLTVHVERKHANPPLQTWRTDLETKRGSAQHASHQMQEQAGGRPKRRKSQLMQSRSRRPTLRPVPRKGKQPETKDGRNQTSASSTAPKEAEATRPLQDK</sequence>
<name>A0A9Q0SR66_SALPP</name>
<feature type="region of interest" description="Disordered" evidence="1">
    <location>
        <begin position="52"/>
        <end position="145"/>
    </location>
</feature>
<evidence type="ECO:0000313" key="3">
    <source>
        <dbReference type="Proteomes" id="UP001151532"/>
    </source>
</evidence>
<dbReference type="AlphaFoldDB" id="A0A9Q0SR66"/>
<feature type="compositionally biased region" description="Basic and acidic residues" evidence="1">
    <location>
        <begin position="134"/>
        <end position="145"/>
    </location>
</feature>
<protein>
    <submittedName>
        <fullName evidence="2">Uncharacterized protein</fullName>
    </submittedName>
</protein>
<keyword evidence="3" id="KW-1185">Reference proteome</keyword>
<organism evidence="2 3">
    <name type="scientific">Salix purpurea</name>
    <name type="common">Purple osier willow</name>
    <dbReference type="NCBI Taxonomy" id="77065"/>
    <lineage>
        <taxon>Eukaryota</taxon>
        <taxon>Viridiplantae</taxon>
        <taxon>Streptophyta</taxon>
        <taxon>Embryophyta</taxon>
        <taxon>Tracheophyta</taxon>
        <taxon>Spermatophyta</taxon>
        <taxon>Magnoliopsida</taxon>
        <taxon>eudicotyledons</taxon>
        <taxon>Gunneridae</taxon>
        <taxon>Pentapetalae</taxon>
        <taxon>rosids</taxon>
        <taxon>fabids</taxon>
        <taxon>Malpighiales</taxon>
        <taxon>Salicaceae</taxon>
        <taxon>Saliceae</taxon>
        <taxon>Salix</taxon>
    </lineage>
</organism>
<proteinExistence type="predicted"/>
<evidence type="ECO:0000313" key="2">
    <source>
        <dbReference type="EMBL" id="KAJ6686090.1"/>
    </source>
</evidence>
<reference evidence="2" key="1">
    <citation type="submission" date="2022-11" db="EMBL/GenBank/DDBJ databases">
        <authorList>
            <person name="Hyden B.L."/>
            <person name="Feng K."/>
            <person name="Yates T."/>
            <person name="Jawdy S."/>
            <person name="Smart L.B."/>
            <person name="Muchero W."/>
        </authorList>
    </citation>
    <scope>NUCLEOTIDE SEQUENCE</scope>
    <source>
        <tissue evidence="2">Shoot tip</tissue>
    </source>
</reference>
<gene>
    <name evidence="2" type="ORF">OIU79_015981</name>
</gene>
<reference evidence="2" key="2">
    <citation type="journal article" date="2023" name="Int. J. Mol. Sci.">
        <title>De Novo Assembly and Annotation of 11 Diverse Shrub Willow (Salix) Genomes Reveals Novel Gene Organization in Sex-Linked Regions.</title>
        <authorList>
            <person name="Hyden B."/>
            <person name="Feng K."/>
            <person name="Yates T.B."/>
            <person name="Jawdy S."/>
            <person name="Cereghino C."/>
            <person name="Smart L.B."/>
            <person name="Muchero W."/>
        </authorList>
    </citation>
    <scope>NUCLEOTIDE SEQUENCE</scope>
    <source>
        <tissue evidence="2">Shoot tip</tissue>
    </source>
</reference>
<feature type="region of interest" description="Disordered" evidence="1">
    <location>
        <begin position="1"/>
        <end position="24"/>
    </location>
</feature>
<dbReference type="Proteomes" id="UP001151532">
    <property type="component" value="Chromosome 2"/>
</dbReference>
<feature type="compositionally biased region" description="Basic residues" evidence="1">
    <location>
        <begin position="89"/>
        <end position="114"/>
    </location>
</feature>
<dbReference type="EMBL" id="JAPFFK010000019">
    <property type="protein sequence ID" value="KAJ6686090.1"/>
    <property type="molecule type" value="Genomic_DNA"/>
</dbReference>
<accession>A0A9Q0SR66</accession>
<comment type="caution">
    <text evidence="2">The sequence shown here is derived from an EMBL/GenBank/DDBJ whole genome shotgun (WGS) entry which is preliminary data.</text>
</comment>